<dbReference type="AlphaFoldDB" id="K0NHQ4"/>
<accession>K0NHQ4</accession>
<dbReference type="InterPro" id="IPR053850">
    <property type="entry name" value="Glyco_hydro_123_N_2"/>
</dbReference>
<sequence length="700" mass="79873">MVICGLLGSIDSHHGKEPDIEIISYLVRDRAVPLDELVIRSFMIVGFKFSSRISPLPQDTQVQGELYFDDRMISRDKIFYPAPKGDNLEFQFSLFDGPVDKDRPFTIPEGRFRVVIHLVDKNNTVFAGIEKKIKSNQLSRRFDGLGKTYDRPRYVELSESIGNPDDLTADPVKGPWGSTEYVVFQKNYLDRVFPYTKPNPAEIVSSIHVAAARDEFRPITLSIKALKNLGRVQVKVSDCIGQQGVLPAGSIRVGTVGYLTETVNIKKKERTVDYRWGPKIIRSADAVIYEGSSQRYWLTLKIPTDVRPGEYKGTIIIIPESGSQTKIPLIVKVLPFCLTDTDIQYGMMMSYEFYELDNDIWSDDELALIRQNGLAICEDLRAHGMTMMYPHSYFYFRRDENGEPVLRSLEASLKAYADLKFPGPFCWYLGHLLQSAKVFHPGSILNYDGQTAEKRLRFLLDVYEKTASAFGIPKNKLIVQTVDEPDREDRIDAGKFLNRIAGDRGFKTLITRKWHDVDIICTLPPRSDGKAKQIREVGKQWWIYPNDALSTQNRAYVRYVFGFGAWRWDVDGVVPWTFQVTQGCNGNPFTVLDGSEVMVAYPGVHGPISTPTWETIREGINDYKYIYQLNKLIASEKARGNQKSVRIEQKLRLFKQNLGKAPAWGENDYGDWSPDSFAERRKQIVSWAIELLRGVETNQN</sequence>
<keyword evidence="3" id="KW-1185">Reference proteome</keyword>
<reference evidence="2 3" key="1">
    <citation type="journal article" date="2013" name="Environ. Microbiol.">
        <title>Complete genome, catabolic sub-proteomes and key-metabolites of Desulfobacula toluolica Tol2, a marine, aromatic compound-degrading, sulfate-reducing bacterium.</title>
        <authorList>
            <person name="Wohlbrand L."/>
            <person name="Jacob J.H."/>
            <person name="Kube M."/>
            <person name="Mussmann M."/>
            <person name="Jarling R."/>
            <person name="Beck A."/>
            <person name="Amann R."/>
            <person name="Wilkes H."/>
            <person name="Reinhardt R."/>
            <person name="Rabus R."/>
        </authorList>
    </citation>
    <scope>NUCLEOTIDE SEQUENCE [LARGE SCALE GENOMIC DNA]</scope>
    <source>
        <strain evidence="3">DSM 7467 / Tol2</strain>
    </source>
</reference>
<dbReference type="PATRIC" id="fig|651182.5.peg.2727"/>
<dbReference type="EMBL" id="FO203503">
    <property type="protein sequence ID" value="CCK80465.1"/>
    <property type="molecule type" value="Genomic_DNA"/>
</dbReference>
<dbReference type="STRING" id="651182.TOL2_C23040"/>
<dbReference type="KEGG" id="dto:TOL2_C23040"/>
<dbReference type="Pfam" id="PF22680">
    <property type="entry name" value="Glyco_hydro_123_N_2"/>
    <property type="match status" value="1"/>
</dbReference>
<proteinExistence type="predicted"/>
<organism evidence="2 3">
    <name type="scientific">Desulfobacula toluolica (strain DSM 7467 / Tol2)</name>
    <dbReference type="NCBI Taxonomy" id="651182"/>
    <lineage>
        <taxon>Bacteria</taxon>
        <taxon>Pseudomonadati</taxon>
        <taxon>Thermodesulfobacteriota</taxon>
        <taxon>Desulfobacteria</taxon>
        <taxon>Desulfobacterales</taxon>
        <taxon>Desulfobacteraceae</taxon>
        <taxon>Desulfobacula</taxon>
    </lineage>
</organism>
<protein>
    <submittedName>
        <fullName evidence="2">Conserved uncharacterized protein</fullName>
    </submittedName>
</protein>
<name>K0NHQ4_DESTT</name>
<dbReference type="HOGENOM" id="CLU_393675_0_0_7"/>
<evidence type="ECO:0000259" key="1">
    <source>
        <dbReference type="Pfam" id="PF22680"/>
    </source>
</evidence>
<dbReference type="Proteomes" id="UP000007347">
    <property type="component" value="Chromosome"/>
</dbReference>
<feature type="domain" description="Glycoside hydrolase 123 N-terminal" evidence="1">
    <location>
        <begin position="222"/>
        <end position="317"/>
    </location>
</feature>
<evidence type="ECO:0000313" key="3">
    <source>
        <dbReference type="Proteomes" id="UP000007347"/>
    </source>
</evidence>
<gene>
    <name evidence="2" type="ordered locus">TOL2_C23040</name>
</gene>
<evidence type="ECO:0000313" key="2">
    <source>
        <dbReference type="EMBL" id="CCK80465.1"/>
    </source>
</evidence>